<name>A0ACD1FZE4_9EURO</name>
<accession>A0ACD1FZE4</accession>
<sequence>MPWCVCLFGVWCWVIAVAHRKRDESQWTLSMSRWTAQPPDSAKITARTIQGHPPTPVKIDSTWTLRTVKTTVKLWVGGGSHYKTLSRTIVFYSHFVSSESYLGQND</sequence>
<keyword evidence="2" id="KW-1185">Reference proteome</keyword>
<protein>
    <submittedName>
        <fullName evidence="1">Uncharacterized protein</fullName>
    </submittedName>
</protein>
<dbReference type="EMBL" id="KZ825375">
    <property type="protein sequence ID" value="RAH42350.1"/>
    <property type="molecule type" value="Genomic_DNA"/>
</dbReference>
<dbReference type="Proteomes" id="UP000249057">
    <property type="component" value="Unassembled WGS sequence"/>
</dbReference>
<evidence type="ECO:0000313" key="2">
    <source>
        <dbReference type="Proteomes" id="UP000249057"/>
    </source>
</evidence>
<proteinExistence type="predicted"/>
<reference evidence="1" key="1">
    <citation type="submission" date="2018-02" db="EMBL/GenBank/DDBJ databases">
        <title>The genomes of Aspergillus section Nigri reveals drivers in fungal speciation.</title>
        <authorList>
            <consortium name="DOE Joint Genome Institute"/>
            <person name="Vesth T.C."/>
            <person name="Nybo J."/>
            <person name="Theobald S."/>
            <person name="Brandl J."/>
            <person name="Frisvad J.C."/>
            <person name="Nielsen K.F."/>
            <person name="Lyhne E.K."/>
            <person name="Kogle M.E."/>
            <person name="Kuo A."/>
            <person name="Riley R."/>
            <person name="Clum A."/>
            <person name="Nolan M."/>
            <person name="Lipzen A."/>
            <person name="Salamov A."/>
            <person name="Henrissat B."/>
            <person name="Wiebenga A."/>
            <person name="De vries R.P."/>
            <person name="Grigoriev I.V."/>
            <person name="Mortensen U.H."/>
            <person name="Andersen M.R."/>
            <person name="Baker S.E."/>
        </authorList>
    </citation>
    <scope>NUCLEOTIDE SEQUENCE</scope>
    <source>
        <strain evidence="1">CBS 621.78</strain>
    </source>
</reference>
<gene>
    <name evidence="1" type="ORF">BO95DRAFT_238162</name>
</gene>
<organism evidence="1 2">
    <name type="scientific">Aspergillus brunneoviolaceus CBS 621.78</name>
    <dbReference type="NCBI Taxonomy" id="1450534"/>
    <lineage>
        <taxon>Eukaryota</taxon>
        <taxon>Fungi</taxon>
        <taxon>Dikarya</taxon>
        <taxon>Ascomycota</taxon>
        <taxon>Pezizomycotina</taxon>
        <taxon>Eurotiomycetes</taxon>
        <taxon>Eurotiomycetidae</taxon>
        <taxon>Eurotiales</taxon>
        <taxon>Aspergillaceae</taxon>
        <taxon>Aspergillus</taxon>
        <taxon>Aspergillus subgen. Circumdati</taxon>
    </lineage>
</organism>
<evidence type="ECO:0000313" key="1">
    <source>
        <dbReference type="EMBL" id="RAH42350.1"/>
    </source>
</evidence>